<evidence type="ECO:0000259" key="8">
    <source>
        <dbReference type="Pfam" id="PF21694"/>
    </source>
</evidence>
<sequence>MGNVYVLYGANELSIRDFIRKNTSKRVYFDQPHQIKEAVENLLQKSLFSDEATPVLLRLLSSANDSDLSRMVKSGKDLFFWETGLPKSTKSKLIKGIVVKEFVEPGEGETKNWLRKESQKRELNISDAVVNRLYVLHGGNLLILQSELDRLQLLLQSGDKGGGSINLEDLSVHKTAESSIFSLQDAIGERDGDKFVAEMSSGIAKEVDPWYLFSVTVNHLRKMLQIKAKVTLQVHPFVKKKLTQQAQYWSEVELIDQLHKLLQIEFEVKKGEVELLPMLMYWFLTDVARDAT</sequence>
<organism evidence="9 10">
    <name type="scientific">candidate division WWE3 bacterium</name>
    <dbReference type="NCBI Taxonomy" id="2053526"/>
    <lineage>
        <taxon>Bacteria</taxon>
        <taxon>Katanobacteria</taxon>
    </lineage>
</organism>
<evidence type="ECO:0000313" key="10">
    <source>
        <dbReference type="Proteomes" id="UP000751518"/>
    </source>
</evidence>
<protein>
    <recommendedName>
        <fullName evidence="1">DNA-directed DNA polymerase</fullName>
        <ecNumber evidence="1">2.7.7.7</ecNumber>
    </recommendedName>
</protein>
<comment type="similarity">
    <text evidence="6">Belongs to the DNA polymerase HolA subunit family.</text>
</comment>
<keyword evidence="2" id="KW-0808">Transferase</keyword>
<dbReference type="EC" id="2.7.7.7" evidence="1"/>
<dbReference type="EMBL" id="JAGQKZ010000012">
    <property type="protein sequence ID" value="MCA9391965.1"/>
    <property type="molecule type" value="Genomic_DNA"/>
</dbReference>
<comment type="caution">
    <text evidence="9">The sequence shown here is derived from an EMBL/GenBank/DDBJ whole genome shotgun (WGS) entry which is preliminary data.</text>
</comment>
<dbReference type="SUPFAM" id="SSF52540">
    <property type="entry name" value="P-loop containing nucleoside triphosphate hydrolases"/>
    <property type="match status" value="1"/>
</dbReference>
<evidence type="ECO:0000256" key="3">
    <source>
        <dbReference type="ARBA" id="ARBA00022695"/>
    </source>
</evidence>
<evidence type="ECO:0000256" key="7">
    <source>
        <dbReference type="ARBA" id="ARBA00049244"/>
    </source>
</evidence>
<dbReference type="PANTHER" id="PTHR34388">
    <property type="entry name" value="DNA POLYMERASE III SUBUNIT DELTA"/>
    <property type="match status" value="1"/>
</dbReference>
<keyword evidence="3" id="KW-0548">Nucleotidyltransferase</keyword>
<feature type="domain" description="DNA polymerase III delta subunit-like C-terminal" evidence="8">
    <location>
        <begin position="177"/>
        <end position="274"/>
    </location>
</feature>
<proteinExistence type="inferred from homology"/>
<evidence type="ECO:0000256" key="2">
    <source>
        <dbReference type="ARBA" id="ARBA00022679"/>
    </source>
</evidence>
<reference evidence="9" key="2">
    <citation type="journal article" date="2021" name="Microbiome">
        <title>Successional dynamics and alternative stable states in a saline activated sludge microbial community over 9 years.</title>
        <authorList>
            <person name="Wang Y."/>
            <person name="Ye J."/>
            <person name="Ju F."/>
            <person name="Liu L."/>
            <person name="Boyd J.A."/>
            <person name="Deng Y."/>
            <person name="Parks D.H."/>
            <person name="Jiang X."/>
            <person name="Yin X."/>
            <person name="Woodcroft B.J."/>
            <person name="Tyson G.W."/>
            <person name="Hugenholtz P."/>
            <person name="Polz M.F."/>
            <person name="Zhang T."/>
        </authorList>
    </citation>
    <scope>NUCLEOTIDE SEQUENCE</scope>
    <source>
        <strain evidence="9">HKST-UBA03</strain>
    </source>
</reference>
<name>A0A955LK33_UNCKA</name>
<dbReference type="InterPro" id="IPR048466">
    <property type="entry name" value="DNA_pol3_delta-like_C"/>
</dbReference>
<evidence type="ECO:0000256" key="5">
    <source>
        <dbReference type="ARBA" id="ARBA00022932"/>
    </source>
</evidence>
<comment type="catalytic activity">
    <reaction evidence="7">
        <text>DNA(n) + a 2'-deoxyribonucleoside 5'-triphosphate = DNA(n+1) + diphosphate</text>
        <dbReference type="Rhea" id="RHEA:22508"/>
        <dbReference type="Rhea" id="RHEA-COMP:17339"/>
        <dbReference type="Rhea" id="RHEA-COMP:17340"/>
        <dbReference type="ChEBI" id="CHEBI:33019"/>
        <dbReference type="ChEBI" id="CHEBI:61560"/>
        <dbReference type="ChEBI" id="CHEBI:173112"/>
        <dbReference type="EC" id="2.7.7.7"/>
    </reaction>
</comment>
<accession>A0A955LK33</accession>
<dbReference type="AlphaFoldDB" id="A0A955LK33"/>
<keyword evidence="5" id="KW-0239">DNA-directed DNA polymerase</keyword>
<keyword evidence="4" id="KW-0235">DNA replication</keyword>
<evidence type="ECO:0000256" key="1">
    <source>
        <dbReference type="ARBA" id="ARBA00012417"/>
    </source>
</evidence>
<dbReference type="NCBIfam" id="TIGR01128">
    <property type="entry name" value="holA"/>
    <property type="match status" value="1"/>
</dbReference>
<dbReference type="InterPro" id="IPR008921">
    <property type="entry name" value="DNA_pol3_clamp-load_cplx_C"/>
</dbReference>
<dbReference type="Gene3D" id="1.20.272.10">
    <property type="match status" value="1"/>
</dbReference>
<dbReference type="Proteomes" id="UP000751518">
    <property type="component" value="Unassembled WGS sequence"/>
</dbReference>
<evidence type="ECO:0000256" key="4">
    <source>
        <dbReference type="ARBA" id="ARBA00022705"/>
    </source>
</evidence>
<gene>
    <name evidence="9" type="ORF">KC614_02045</name>
</gene>
<dbReference type="SUPFAM" id="SSF48019">
    <property type="entry name" value="post-AAA+ oligomerization domain-like"/>
    <property type="match status" value="1"/>
</dbReference>
<evidence type="ECO:0000313" key="9">
    <source>
        <dbReference type="EMBL" id="MCA9391965.1"/>
    </source>
</evidence>
<reference evidence="9" key="1">
    <citation type="submission" date="2020-04" db="EMBL/GenBank/DDBJ databases">
        <authorList>
            <person name="Zhang T."/>
        </authorList>
    </citation>
    <scope>NUCLEOTIDE SEQUENCE</scope>
    <source>
        <strain evidence="9">HKST-UBA03</strain>
    </source>
</reference>
<dbReference type="InterPro" id="IPR005790">
    <property type="entry name" value="DNA_polIII_delta"/>
</dbReference>
<dbReference type="GO" id="GO:0003677">
    <property type="term" value="F:DNA binding"/>
    <property type="evidence" value="ECO:0007669"/>
    <property type="project" value="InterPro"/>
</dbReference>
<dbReference type="Gene3D" id="1.10.8.60">
    <property type="match status" value="1"/>
</dbReference>
<dbReference type="GO" id="GO:0009360">
    <property type="term" value="C:DNA polymerase III complex"/>
    <property type="evidence" value="ECO:0007669"/>
    <property type="project" value="TreeGrafter"/>
</dbReference>
<dbReference type="PANTHER" id="PTHR34388:SF1">
    <property type="entry name" value="DNA POLYMERASE III SUBUNIT DELTA"/>
    <property type="match status" value="1"/>
</dbReference>
<dbReference type="GO" id="GO:0003887">
    <property type="term" value="F:DNA-directed DNA polymerase activity"/>
    <property type="evidence" value="ECO:0007669"/>
    <property type="project" value="UniProtKB-KW"/>
</dbReference>
<dbReference type="Pfam" id="PF21694">
    <property type="entry name" value="DNA_pol3_delta_C"/>
    <property type="match status" value="1"/>
</dbReference>
<evidence type="ECO:0000256" key="6">
    <source>
        <dbReference type="ARBA" id="ARBA00034754"/>
    </source>
</evidence>
<dbReference type="GO" id="GO:0006261">
    <property type="term" value="P:DNA-templated DNA replication"/>
    <property type="evidence" value="ECO:0007669"/>
    <property type="project" value="TreeGrafter"/>
</dbReference>
<dbReference type="InterPro" id="IPR027417">
    <property type="entry name" value="P-loop_NTPase"/>
</dbReference>